<dbReference type="Pfam" id="PF21307">
    <property type="entry name" value="Glyco_hydro_95_C"/>
    <property type="match status" value="1"/>
</dbReference>
<dbReference type="Pfam" id="PF22124">
    <property type="entry name" value="Glyco_hydro_95_cat"/>
    <property type="match status" value="1"/>
</dbReference>
<evidence type="ECO:0000259" key="3">
    <source>
        <dbReference type="Pfam" id="PF21307"/>
    </source>
</evidence>
<feature type="domain" description="Glycosyl hydrolase family 95 N-terminal" evidence="2">
    <location>
        <begin position="21"/>
        <end position="261"/>
    </location>
</feature>
<comment type="caution">
    <text evidence="5">The sequence shown here is derived from an EMBL/GenBank/DDBJ whole genome shotgun (WGS) entry which is preliminary data.</text>
</comment>
<feature type="domain" description="Alpha fucosidase A-like C-terminal" evidence="3">
    <location>
        <begin position="718"/>
        <end position="775"/>
    </location>
</feature>
<dbReference type="InterPro" id="IPR012341">
    <property type="entry name" value="6hp_glycosidase-like_sf"/>
</dbReference>
<feature type="domain" description="Glycosyl hydrolase family 95 catalytic" evidence="4">
    <location>
        <begin position="293"/>
        <end position="701"/>
    </location>
</feature>
<evidence type="ECO:0000256" key="1">
    <source>
        <dbReference type="SAM" id="SignalP"/>
    </source>
</evidence>
<dbReference type="EMBL" id="JAQIZZ010000003">
    <property type="protein sequence ID" value="KAJ5546664.1"/>
    <property type="molecule type" value="Genomic_DNA"/>
</dbReference>
<dbReference type="Proteomes" id="UP001220324">
    <property type="component" value="Unassembled WGS sequence"/>
</dbReference>
<dbReference type="PIRSF" id="PIRSF007663">
    <property type="entry name" value="UCP007663"/>
    <property type="match status" value="1"/>
</dbReference>
<dbReference type="AlphaFoldDB" id="A0AAD6D0H1"/>
<dbReference type="GO" id="GO:0005975">
    <property type="term" value="P:carbohydrate metabolic process"/>
    <property type="evidence" value="ECO:0007669"/>
    <property type="project" value="InterPro"/>
</dbReference>
<dbReference type="InterPro" id="IPR027414">
    <property type="entry name" value="GH95_N_dom"/>
</dbReference>
<proteinExistence type="predicted"/>
<dbReference type="InterPro" id="IPR008928">
    <property type="entry name" value="6-hairpin_glycosidase_sf"/>
</dbReference>
<dbReference type="InterPro" id="IPR049053">
    <property type="entry name" value="AFCA-like_C"/>
</dbReference>
<dbReference type="SUPFAM" id="SSF48208">
    <property type="entry name" value="Six-hairpin glycosidases"/>
    <property type="match status" value="1"/>
</dbReference>
<keyword evidence="1" id="KW-0732">Signal</keyword>
<evidence type="ECO:0000313" key="5">
    <source>
        <dbReference type="EMBL" id="KAJ5546664.1"/>
    </source>
</evidence>
<evidence type="ECO:0000313" key="6">
    <source>
        <dbReference type="Proteomes" id="UP001220324"/>
    </source>
</evidence>
<dbReference type="PANTHER" id="PTHR31084">
    <property type="entry name" value="ALPHA-L-FUCOSIDASE 2"/>
    <property type="match status" value="1"/>
</dbReference>
<dbReference type="Pfam" id="PF14498">
    <property type="entry name" value="Glyco_hyd_65N_2"/>
    <property type="match status" value="1"/>
</dbReference>
<evidence type="ECO:0000259" key="2">
    <source>
        <dbReference type="Pfam" id="PF14498"/>
    </source>
</evidence>
<dbReference type="InterPro" id="IPR054363">
    <property type="entry name" value="GH95_cat"/>
</dbReference>
<dbReference type="PANTHER" id="PTHR31084:SF3">
    <property type="entry name" value="ALPHA-FUCOSIDASE A"/>
    <property type="match status" value="1"/>
</dbReference>
<sequence length="777" mass="85625">MLVKTVITIAALCSSTTAKWLWSNSPASTSDVIQQAYPLGNGRLGLMPAGEPGFELININLDSLWTGGPFENATYSGGNPASDRSHFLPGIREEIFRNGTGNVDELLGEIYSYGSYTPLANLTVEIEGLQSYTSYFRGLDLETGVHSVRFSNGTHKFNTSTFCSEPDDVCVYQIASDSPLPAIKFGLRNAYLNSTLVKTVCIGNQLQMTGHLAQPGMQFVGVSQAVQPAAAKCHEGSIILPEGTKDTSVAIVVGAGSNYDQTRGNRAAGFSFRGADPTAAVMKTVSTAASRSFKDIFARHVQDHRTLFSTFSLDLPDTFNSSKTETAQVISSYNITTGDPWLESLLVDYGRYLLIGSSREKSLPANLQGRWAVDQDPAWSADYHADINIQMNYWAAPQVGLGSLQQCLWNFIEQTWVPYGEETANLLYGAPNGSWVIHDEINTFGYTAMKNDAVWADFPLAATWMALHIPNWLDYSADTTWYQRQGYPLLKGTALFWLSQLQKDLYFNDGTLVVNPCNSPEHGPTTFGCSMYQQQIWELFDRILATWSESGDDDHDFYQSVVQAMAHLDRGIHIGSWGQLQEWKLDIDVENDTHRHLSGLVGWYPGYSVAIEESNKTIADAVETMMWSRGDGEIDANSGWEKVWRSACWARLNNTDEANFELRFTIEQNIAENGLSMYSGHYTPFQIDANFGLVAAVIEILIHDLPQAHGDQGIHTVILGPAIPSSWGGGSVSGLQLRGGGYVDFSWDSDGVVQEASVHGRTKALKMMNTKGKVMVY</sequence>
<protein>
    <submittedName>
        <fullName evidence="5">Glycoside hydrolase family 95 protein-like protein</fullName>
    </submittedName>
</protein>
<dbReference type="InterPro" id="IPR016518">
    <property type="entry name" value="Alpha-L-fucosidase"/>
</dbReference>
<feature type="chain" id="PRO_5042162485" evidence="1">
    <location>
        <begin position="19"/>
        <end position="777"/>
    </location>
</feature>
<name>A0AAD6D0H1_9EURO</name>
<dbReference type="GO" id="GO:0004560">
    <property type="term" value="F:alpha-L-fucosidase activity"/>
    <property type="evidence" value="ECO:0007669"/>
    <property type="project" value="InterPro"/>
</dbReference>
<organism evidence="5 6">
    <name type="scientific">Penicillium frequentans</name>
    <dbReference type="NCBI Taxonomy" id="3151616"/>
    <lineage>
        <taxon>Eukaryota</taxon>
        <taxon>Fungi</taxon>
        <taxon>Dikarya</taxon>
        <taxon>Ascomycota</taxon>
        <taxon>Pezizomycotina</taxon>
        <taxon>Eurotiomycetes</taxon>
        <taxon>Eurotiomycetidae</taxon>
        <taxon>Eurotiales</taxon>
        <taxon>Aspergillaceae</taxon>
        <taxon>Penicillium</taxon>
    </lineage>
</organism>
<dbReference type="Gene3D" id="1.50.10.10">
    <property type="match status" value="1"/>
</dbReference>
<accession>A0AAD6D0H1</accession>
<evidence type="ECO:0000259" key="4">
    <source>
        <dbReference type="Pfam" id="PF22124"/>
    </source>
</evidence>
<keyword evidence="6" id="KW-1185">Reference proteome</keyword>
<gene>
    <name evidence="5" type="ORF">N7494_004249</name>
</gene>
<reference evidence="5 6" key="1">
    <citation type="journal article" date="2023" name="IMA Fungus">
        <title>Comparative genomic study of the Penicillium genus elucidates a diverse pangenome and 15 lateral gene transfer events.</title>
        <authorList>
            <person name="Petersen C."/>
            <person name="Sorensen T."/>
            <person name="Nielsen M.R."/>
            <person name="Sondergaard T.E."/>
            <person name="Sorensen J.L."/>
            <person name="Fitzpatrick D.A."/>
            <person name="Frisvad J.C."/>
            <person name="Nielsen K.L."/>
        </authorList>
    </citation>
    <scope>NUCLEOTIDE SEQUENCE [LARGE SCALE GENOMIC DNA]</scope>
    <source>
        <strain evidence="5 6">IBT 35679</strain>
    </source>
</reference>
<feature type="signal peptide" evidence="1">
    <location>
        <begin position="1"/>
        <end position="18"/>
    </location>
</feature>